<dbReference type="InterPro" id="IPR048576">
    <property type="entry name" value="Rv2175c_wHTH"/>
</dbReference>
<evidence type="ECO:0000313" key="4">
    <source>
        <dbReference type="Proteomes" id="UP000322244"/>
    </source>
</evidence>
<evidence type="ECO:0000313" key="3">
    <source>
        <dbReference type="EMBL" id="KAA0023122.1"/>
    </source>
</evidence>
<evidence type="ECO:0000259" key="2">
    <source>
        <dbReference type="Pfam" id="PF21531"/>
    </source>
</evidence>
<comment type="caution">
    <text evidence="3">The sequence shown here is derived from an EMBL/GenBank/DDBJ whole genome shotgun (WGS) entry which is preliminary data.</text>
</comment>
<dbReference type="Pfam" id="PF21531">
    <property type="entry name" value="Rv2175c_wHTH"/>
    <property type="match status" value="1"/>
</dbReference>
<dbReference type="Proteomes" id="UP000322244">
    <property type="component" value="Unassembled WGS sequence"/>
</dbReference>
<dbReference type="InterPro" id="IPR041098">
    <property type="entry name" value="Rv2175c_C"/>
</dbReference>
<dbReference type="EMBL" id="VLNY01000004">
    <property type="protein sequence ID" value="KAA0023122.1"/>
    <property type="molecule type" value="Genomic_DNA"/>
</dbReference>
<keyword evidence="3" id="KW-0238">DNA-binding</keyword>
<feature type="domain" description="DNA-binding protein Rv2175c wHTH" evidence="2">
    <location>
        <begin position="3"/>
        <end position="59"/>
    </location>
</feature>
<dbReference type="OrthoDB" id="3784042at2"/>
<accession>A0A5A7SD63</accession>
<organism evidence="3 4">
    <name type="scientific">Antrihabitans cavernicola</name>
    <dbReference type="NCBI Taxonomy" id="2495913"/>
    <lineage>
        <taxon>Bacteria</taxon>
        <taxon>Bacillati</taxon>
        <taxon>Actinomycetota</taxon>
        <taxon>Actinomycetes</taxon>
        <taxon>Mycobacteriales</taxon>
        <taxon>Nocardiaceae</taxon>
        <taxon>Antrihabitans</taxon>
    </lineage>
</organism>
<reference evidence="3 4" key="1">
    <citation type="submission" date="2019-07" db="EMBL/GenBank/DDBJ databases">
        <title>Rhodococcus cavernicolus sp. nov., isolated from a cave.</title>
        <authorList>
            <person name="Lee S.D."/>
        </authorList>
    </citation>
    <scope>NUCLEOTIDE SEQUENCE [LARGE SCALE GENOMIC DNA]</scope>
    <source>
        <strain evidence="3 4">C1-24</strain>
    </source>
</reference>
<sequence>MSAIPYSDDVLPASVSLLQLPDVAKLLDVVVTRVHQMLRDHQLVAIRRDGYVGVPEDFFGADDQILRMLPGVLSVMHDGGYSDAETLRWLYTEDDTLRGGSPVKALRGDDAREVIRRAQALGF</sequence>
<feature type="domain" description="Rv2175c C-terminal" evidence="1">
    <location>
        <begin position="67"/>
        <end position="122"/>
    </location>
</feature>
<dbReference type="GO" id="GO:0003677">
    <property type="term" value="F:DNA binding"/>
    <property type="evidence" value="ECO:0007669"/>
    <property type="project" value="UniProtKB-KW"/>
</dbReference>
<protein>
    <submittedName>
        <fullName evidence="3">DNA-binding protein</fullName>
    </submittedName>
</protein>
<proteinExistence type="predicted"/>
<evidence type="ECO:0000259" key="1">
    <source>
        <dbReference type="Pfam" id="PF18367"/>
    </source>
</evidence>
<dbReference type="RefSeq" id="WP_149430379.1">
    <property type="nucleotide sequence ID" value="NZ_VLNY01000004.1"/>
</dbReference>
<gene>
    <name evidence="3" type="ORF">FOY51_11640</name>
</gene>
<keyword evidence="4" id="KW-1185">Reference proteome</keyword>
<dbReference type="AlphaFoldDB" id="A0A5A7SD63"/>
<name>A0A5A7SD63_9NOCA</name>
<dbReference type="Pfam" id="PF18367">
    <property type="entry name" value="Rv2175c_C"/>
    <property type="match status" value="1"/>
</dbReference>